<protein>
    <submittedName>
        <fullName evidence="3">WGS project CCBQ000000000 data, contig 00106</fullName>
    </submittedName>
</protein>
<evidence type="ECO:0000313" key="3">
    <source>
        <dbReference type="EMBL" id="CDO94162.1"/>
    </source>
</evidence>
<organism evidence="3 4">
    <name type="scientific">Kluyveromyces dobzhanskii CBS 2104</name>
    <dbReference type="NCBI Taxonomy" id="1427455"/>
    <lineage>
        <taxon>Eukaryota</taxon>
        <taxon>Fungi</taxon>
        <taxon>Dikarya</taxon>
        <taxon>Ascomycota</taxon>
        <taxon>Saccharomycotina</taxon>
        <taxon>Saccharomycetes</taxon>
        <taxon>Saccharomycetales</taxon>
        <taxon>Saccharomycetaceae</taxon>
        <taxon>Kluyveromyces</taxon>
    </lineage>
</organism>
<evidence type="ECO:0000313" key="4">
    <source>
        <dbReference type="Proteomes" id="UP000031516"/>
    </source>
</evidence>
<dbReference type="AlphaFoldDB" id="A0A0A8L7P9"/>
<feature type="region of interest" description="Disordered" evidence="2">
    <location>
        <begin position="1"/>
        <end position="116"/>
    </location>
</feature>
<feature type="compositionally biased region" description="Basic and acidic residues" evidence="2">
    <location>
        <begin position="7"/>
        <end position="19"/>
    </location>
</feature>
<evidence type="ECO:0000256" key="2">
    <source>
        <dbReference type="SAM" id="MobiDB-lite"/>
    </source>
</evidence>
<reference evidence="3 4" key="1">
    <citation type="submission" date="2014-03" db="EMBL/GenBank/DDBJ databases">
        <title>The genome of Kluyveromyces dobzhanskii.</title>
        <authorList>
            <person name="Nystedt B."/>
            <person name="Astrom S."/>
        </authorList>
    </citation>
    <scope>NUCLEOTIDE SEQUENCE [LARGE SCALE GENOMIC DNA]</scope>
    <source>
        <strain evidence="3 4">CBS 2104</strain>
    </source>
</reference>
<sequence length="279" mass="31289">MSEASPEEERARKLEEAKRKVQSNVSETPLGSEEPLTIKEVKPDDSVAEVNANEIKTDKANSDEKSDDDEQEKTDAPIDSVENLSNEGTVEVSDLSAEAHSQVAETAVKKEESEAAENLNEVNELFGGQDDTHKDFLTSIQEQQNKDQVLKLKEEISNLKDQLKQLKFVNIDQESTIEELEEQINMYKTQVAEKSSQLNCVQEELAASKLEVEHLKASQQAQQIPVEFSSFSRHSPSRFESSGSIQHPTTDPAMLAKWKNWNVDMTNWRSIGVGPVVEF</sequence>
<keyword evidence="1" id="KW-0175">Coiled coil</keyword>
<comment type="caution">
    <text evidence="3">The sequence shown here is derived from an EMBL/GenBank/DDBJ whole genome shotgun (WGS) entry which is preliminary data.</text>
</comment>
<gene>
    <name evidence="3" type="ORF">KLDO_g2442</name>
</gene>
<evidence type="ECO:0000256" key="1">
    <source>
        <dbReference type="SAM" id="Coils"/>
    </source>
</evidence>
<keyword evidence="4" id="KW-1185">Reference proteome</keyword>
<feature type="coiled-coil region" evidence="1">
    <location>
        <begin position="142"/>
        <end position="218"/>
    </location>
</feature>
<feature type="compositionally biased region" description="Basic and acidic residues" evidence="2">
    <location>
        <begin position="55"/>
        <end position="64"/>
    </location>
</feature>
<dbReference type="EMBL" id="CCBQ010000037">
    <property type="protein sequence ID" value="CDO94162.1"/>
    <property type="molecule type" value="Genomic_DNA"/>
</dbReference>
<name>A0A0A8L7P9_9SACH</name>
<dbReference type="OrthoDB" id="4036611at2759"/>
<accession>A0A0A8L7P9</accession>
<dbReference type="Proteomes" id="UP000031516">
    <property type="component" value="Unassembled WGS sequence"/>
</dbReference>
<proteinExistence type="predicted"/>
<feature type="compositionally biased region" description="Basic and acidic residues" evidence="2">
    <location>
        <begin position="36"/>
        <end position="45"/>
    </location>
</feature>
<dbReference type="Gene3D" id="1.20.5.1700">
    <property type="match status" value="1"/>
</dbReference>